<feature type="domain" description="Enoyl-CoA hydratase/isomerase" evidence="4">
    <location>
        <begin position="15"/>
        <end position="347"/>
    </location>
</feature>
<gene>
    <name evidence="5" type="ORF">BPA01_40290</name>
</gene>
<dbReference type="EC" id="3.1.2.4" evidence="2"/>
<organism evidence="5 6">
    <name type="scientific">Brevibacillus parabrevis</name>
    <dbReference type="NCBI Taxonomy" id="54914"/>
    <lineage>
        <taxon>Bacteria</taxon>
        <taxon>Bacillati</taxon>
        <taxon>Bacillota</taxon>
        <taxon>Bacilli</taxon>
        <taxon>Bacillales</taxon>
        <taxon>Paenibacillaceae</taxon>
        <taxon>Brevibacillus</taxon>
    </lineage>
</organism>
<dbReference type="PANTHER" id="PTHR43176:SF3">
    <property type="entry name" value="3-HYDROXYISOBUTYRYL-COA HYDROLASE, MITOCHONDRIAL"/>
    <property type="match status" value="1"/>
</dbReference>
<dbReference type="AlphaFoldDB" id="A0A4Y3PTN4"/>
<dbReference type="GO" id="GO:0003860">
    <property type="term" value="F:3-hydroxyisobutyryl-CoA hydrolase activity"/>
    <property type="evidence" value="ECO:0007669"/>
    <property type="project" value="UniProtKB-EC"/>
</dbReference>
<evidence type="ECO:0000259" key="4">
    <source>
        <dbReference type="Pfam" id="PF16113"/>
    </source>
</evidence>
<name>A0A4Y3PTN4_BREPA</name>
<evidence type="ECO:0000313" key="5">
    <source>
        <dbReference type="EMBL" id="GEB34449.1"/>
    </source>
</evidence>
<accession>A0A4Y3PTN4</accession>
<comment type="catalytic activity">
    <reaction evidence="1">
        <text>3-hydroxy-2-methylpropanoyl-CoA + H2O = 3-hydroxy-2-methylpropanoate + CoA + H(+)</text>
        <dbReference type="Rhea" id="RHEA:20888"/>
        <dbReference type="ChEBI" id="CHEBI:11805"/>
        <dbReference type="ChEBI" id="CHEBI:15377"/>
        <dbReference type="ChEBI" id="CHEBI:15378"/>
        <dbReference type="ChEBI" id="CHEBI:57287"/>
        <dbReference type="ChEBI" id="CHEBI:57340"/>
        <dbReference type="EC" id="3.1.2.4"/>
    </reaction>
</comment>
<dbReference type="Proteomes" id="UP000316882">
    <property type="component" value="Unassembled WGS sequence"/>
</dbReference>
<evidence type="ECO:0000256" key="1">
    <source>
        <dbReference type="ARBA" id="ARBA00001709"/>
    </source>
</evidence>
<dbReference type="InterPro" id="IPR029045">
    <property type="entry name" value="ClpP/crotonase-like_dom_sf"/>
</dbReference>
<dbReference type="Gene3D" id="3.90.226.10">
    <property type="entry name" value="2-enoyl-CoA Hydratase, Chain A, domain 1"/>
    <property type="match status" value="1"/>
</dbReference>
<dbReference type="GeneID" id="87610614"/>
<keyword evidence="3 5" id="KW-0378">Hydrolase</keyword>
<evidence type="ECO:0000313" key="6">
    <source>
        <dbReference type="Proteomes" id="UP000316882"/>
    </source>
</evidence>
<dbReference type="InterPro" id="IPR032259">
    <property type="entry name" value="HIBYL-CoA-H"/>
</dbReference>
<dbReference type="EMBL" id="BJMH01000023">
    <property type="protein sequence ID" value="GEB34449.1"/>
    <property type="molecule type" value="Genomic_DNA"/>
</dbReference>
<dbReference type="Pfam" id="PF16113">
    <property type="entry name" value="ECH_2"/>
    <property type="match status" value="1"/>
</dbReference>
<dbReference type="SUPFAM" id="SSF52096">
    <property type="entry name" value="ClpP/crotonase"/>
    <property type="match status" value="1"/>
</dbReference>
<proteinExistence type="predicted"/>
<keyword evidence="6" id="KW-1185">Reference proteome</keyword>
<evidence type="ECO:0000256" key="3">
    <source>
        <dbReference type="ARBA" id="ARBA00022801"/>
    </source>
</evidence>
<dbReference type="InterPro" id="IPR045004">
    <property type="entry name" value="ECH_dom"/>
</dbReference>
<reference evidence="5 6" key="1">
    <citation type="submission" date="2019-06" db="EMBL/GenBank/DDBJ databases">
        <title>Whole genome shotgun sequence of Brevibacillus parabrevis NBRC 12334.</title>
        <authorList>
            <person name="Hosoyama A."/>
            <person name="Uohara A."/>
            <person name="Ohji S."/>
            <person name="Ichikawa N."/>
        </authorList>
    </citation>
    <scope>NUCLEOTIDE SEQUENCE [LARGE SCALE GENOMIC DNA]</scope>
    <source>
        <strain evidence="5 6">NBRC 12334</strain>
    </source>
</reference>
<comment type="caution">
    <text evidence="5">The sequence shown here is derived from an EMBL/GenBank/DDBJ whole genome shotgun (WGS) entry which is preliminary data.</text>
</comment>
<dbReference type="CDD" id="cd06558">
    <property type="entry name" value="crotonase-like"/>
    <property type="match status" value="1"/>
</dbReference>
<evidence type="ECO:0000256" key="2">
    <source>
        <dbReference type="ARBA" id="ARBA00011915"/>
    </source>
</evidence>
<dbReference type="RefSeq" id="WP_122962344.1">
    <property type="nucleotide sequence ID" value="NZ_BJMH01000023.1"/>
</dbReference>
<dbReference type="NCBIfam" id="NF004127">
    <property type="entry name" value="PRK05617.1"/>
    <property type="match status" value="1"/>
</dbReference>
<dbReference type="GO" id="GO:0006574">
    <property type="term" value="P:L-valine catabolic process"/>
    <property type="evidence" value="ECO:0007669"/>
    <property type="project" value="TreeGrafter"/>
</dbReference>
<dbReference type="STRING" id="54914.AV540_03630"/>
<sequence>MTQDVLFSVGEHGLATITLNRPKAINSLTHEMIAAIGQRLQEWASDEQVRLVVVKGEGSKGLCAGGDIKALYEANTSAEAMEKAVRFFADEYQVDQLIYEFAKPVVAVLDGVVMGGGVGLTYGASHRIVTERTKWSMPEMNIGFFPDVGAAYFLNQAPGQIGKYLALTAAIIQAPDVLYSQAADAYMASERLESFLLALERKDWSAAGDGTEAELNRLVATYAENPAGAGRLAGVREQIDRHFAFATLEEIVASLAAEESEFARETIEALLSKSPSSLKVTLKQLIDGKGKTREECFATDLVLAQNFMRHPDFFEGVRSVLIDKDRSPRYAYRTLADVSPELVERFFQASDSVASS</sequence>
<protein>
    <recommendedName>
        <fullName evidence="2">3-hydroxyisobutyryl-CoA hydrolase</fullName>
        <ecNumber evidence="2">3.1.2.4</ecNumber>
    </recommendedName>
</protein>
<dbReference type="PANTHER" id="PTHR43176">
    <property type="entry name" value="3-HYDROXYISOBUTYRYL-COA HYDROLASE-RELATED"/>
    <property type="match status" value="1"/>
</dbReference>